<dbReference type="SUPFAM" id="SSF54211">
    <property type="entry name" value="Ribosomal protein S5 domain 2-like"/>
    <property type="match status" value="1"/>
</dbReference>
<sequence>MQRRLRLTRNDEINRVRQDGQTLANTNLVLGFLPNQLKQNRIAIIAGRSLGGAVQRNFAKRRLRSAIQSLVSEFDQGFDMVLIARKPILTVNYALIVTGLRDLARDAGLLKDEIN</sequence>
<comment type="similarity">
    <text evidence="6">Belongs to the RnpA family.</text>
</comment>
<name>A0A1Y6K7A2_9CHLR</name>
<evidence type="ECO:0000256" key="5">
    <source>
        <dbReference type="ARBA" id="ARBA00022884"/>
    </source>
</evidence>
<dbReference type="KEGG" id="abat:CFX1CAM_0855"/>
<dbReference type="GO" id="GO:0000049">
    <property type="term" value="F:tRNA binding"/>
    <property type="evidence" value="ECO:0007669"/>
    <property type="project" value="UniProtKB-UniRule"/>
</dbReference>
<keyword evidence="4 6" id="KW-0378">Hydrolase</keyword>
<evidence type="ECO:0000313" key="9">
    <source>
        <dbReference type="Proteomes" id="UP000195514"/>
    </source>
</evidence>
<dbReference type="InterPro" id="IPR020568">
    <property type="entry name" value="Ribosomal_Su5_D2-typ_SF"/>
</dbReference>
<dbReference type="Pfam" id="PF00825">
    <property type="entry name" value="Ribonuclease_P"/>
    <property type="match status" value="1"/>
</dbReference>
<evidence type="ECO:0000256" key="3">
    <source>
        <dbReference type="ARBA" id="ARBA00022759"/>
    </source>
</evidence>
<gene>
    <name evidence="6" type="primary">rnpA</name>
    <name evidence="8" type="ORF">CFX1CAM_0855</name>
</gene>
<dbReference type="GO" id="GO:0030677">
    <property type="term" value="C:ribonuclease P complex"/>
    <property type="evidence" value="ECO:0007669"/>
    <property type="project" value="TreeGrafter"/>
</dbReference>
<protein>
    <recommendedName>
        <fullName evidence="6 7">Ribonuclease P protein component</fullName>
        <shortName evidence="6">RNase P protein</shortName>
        <shortName evidence="6">RNaseP protein</shortName>
        <ecNumber evidence="6 7">3.1.26.5</ecNumber>
    </recommendedName>
    <alternativeName>
        <fullName evidence="6">Protein C5</fullName>
    </alternativeName>
</protein>
<evidence type="ECO:0000256" key="1">
    <source>
        <dbReference type="ARBA" id="ARBA00022694"/>
    </source>
</evidence>
<reference evidence="9" key="1">
    <citation type="submission" date="2017-05" db="EMBL/GenBank/DDBJ databases">
        <authorList>
            <person name="Kirkegaard R."/>
            <person name="Mcilroy J S."/>
        </authorList>
    </citation>
    <scope>NUCLEOTIDE SEQUENCE [LARGE SCALE GENOMIC DNA]</scope>
</reference>
<comment type="function">
    <text evidence="6">RNaseP catalyzes the removal of the 5'-leader sequence from pre-tRNA to produce the mature 5'-terminus. It can also cleave other RNA substrates such as 4.5S RNA. The protein component plays an auxiliary but essential role in vivo by binding to the 5'-leader sequence and broadening the substrate specificity of the ribozyme.</text>
</comment>
<organism evidence="8 9">
    <name type="scientific">Candidatus Brevifilum fermentans</name>
    <dbReference type="NCBI Taxonomy" id="1986204"/>
    <lineage>
        <taxon>Bacteria</taxon>
        <taxon>Bacillati</taxon>
        <taxon>Chloroflexota</taxon>
        <taxon>Anaerolineae</taxon>
        <taxon>Anaerolineales</taxon>
        <taxon>Anaerolineaceae</taxon>
        <taxon>Candidatus Brevifilum</taxon>
    </lineage>
</organism>
<dbReference type="HAMAP" id="MF_00227">
    <property type="entry name" value="RNase_P"/>
    <property type="match status" value="1"/>
</dbReference>
<dbReference type="NCBIfam" id="TIGR00188">
    <property type="entry name" value="rnpA"/>
    <property type="match status" value="1"/>
</dbReference>
<dbReference type="PANTHER" id="PTHR33992:SF1">
    <property type="entry name" value="RIBONUCLEASE P PROTEIN COMPONENT"/>
    <property type="match status" value="1"/>
</dbReference>
<keyword evidence="9" id="KW-1185">Reference proteome</keyword>
<comment type="subunit">
    <text evidence="6">Consists of a catalytic RNA component (M1 or rnpB) and a protein subunit.</text>
</comment>
<dbReference type="OrthoDB" id="166028at2"/>
<comment type="catalytic activity">
    <reaction evidence="6">
        <text>Endonucleolytic cleavage of RNA, removing 5'-extranucleotides from tRNA precursor.</text>
        <dbReference type="EC" id="3.1.26.5"/>
    </reaction>
</comment>
<dbReference type="GO" id="GO:0042781">
    <property type="term" value="F:3'-tRNA processing endoribonuclease activity"/>
    <property type="evidence" value="ECO:0007669"/>
    <property type="project" value="TreeGrafter"/>
</dbReference>
<dbReference type="PANTHER" id="PTHR33992">
    <property type="entry name" value="RIBONUCLEASE P PROTEIN COMPONENT"/>
    <property type="match status" value="1"/>
</dbReference>
<dbReference type="Gene3D" id="3.30.230.10">
    <property type="match status" value="1"/>
</dbReference>
<keyword evidence="1 6" id="KW-0819">tRNA processing</keyword>
<dbReference type="InterPro" id="IPR000100">
    <property type="entry name" value="RNase_P"/>
</dbReference>
<evidence type="ECO:0000256" key="7">
    <source>
        <dbReference type="NCBIfam" id="TIGR00188"/>
    </source>
</evidence>
<dbReference type="GO" id="GO:0001682">
    <property type="term" value="P:tRNA 5'-leader removal"/>
    <property type="evidence" value="ECO:0007669"/>
    <property type="project" value="UniProtKB-UniRule"/>
</dbReference>
<dbReference type="EC" id="3.1.26.5" evidence="6 7"/>
<accession>A0A1Y6K7A2</accession>
<dbReference type="Proteomes" id="UP000195514">
    <property type="component" value="Chromosome I"/>
</dbReference>
<dbReference type="EMBL" id="LT859958">
    <property type="protein sequence ID" value="SMX53920.1"/>
    <property type="molecule type" value="Genomic_DNA"/>
</dbReference>
<evidence type="ECO:0000256" key="2">
    <source>
        <dbReference type="ARBA" id="ARBA00022722"/>
    </source>
</evidence>
<keyword evidence="5 6" id="KW-0694">RNA-binding</keyword>
<keyword evidence="3 6" id="KW-0255">Endonuclease</keyword>
<proteinExistence type="inferred from homology"/>
<dbReference type="GO" id="GO:0004526">
    <property type="term" value="F:ribonuclease P activity"/>
    <property type="evidence" value="ECO:0007669"/>
    <property type="project" value="UniProtKB-UniRule"/>
</dbReference>
<dbReference type="AlphaFoldDB" id="A0A1Y6K7A2"/>
<dbReference type="InterPro" id="IPR014721">
    <property type="entry name" value="Ribsml_uS5_D2-typ_fold_subgr"/>
</dbReference>
<evidence type="ECO:0000313" key="8">
    <source>
        <dbReference type="EMBL" id="SMX53920.1"/>
    </source>
</evidence>
<evidence type="ECO:0000256" key="4">
    <source>
        <dbReference type="ARBA" id="ARBA00022801"/>
    </source>
</evidence>
<keyword evidence="2 6" id="KW-0540">Nuclease</keyword>
<dbReference type="RefSeq" id="WP_157891687.1">
    <property type="nucleotide sequence ID" value="NZ_LT859958.1"/>
</dbReference>
<evidence type="ECO:0000256" key="6">
    <source>
        <dbReference type="HAMAP-Rule" id="MF_00227"/>
    </source>
</evidence>